<accession>A0A839ALU9</accession>
<feature type="binding site" evidence="9">
    <location>
        <position position="73"/>
    </location>
    <ligand>
        <name>substrate</name>
    </ligand>
</feature>
<comment type="similarity">
    <text evidence="9">Belongs to the bacterial CoaD family.</text>
</comment>
<feature type="binding site" evidence="9">
    <location>
        <position position="9"/>
    </location>
    <ligand>
        <name>substrate</name>
    </ligand>
</feature>
<comment type="subunit">
    <text evidence="9">Homohexamer.</text>
</comment>
<dbReference type="GO" id="GO:0005524">
    <property type="term" value="F:ATP binding"/>
    <property type="evidence" value="ECO:0007669"/>
    <property type="project" value="UniProtKB-KW"/>
</dbReference>
<evidence type="ECO:0000313" key="11">
    <source>
        <dbReference type="EMBL" id="MBA6155396.1"/>
    </source>
</evidence>
<evidence type="ECO:0000256" key="2">
    <source>
        <dbReference type="ARBA" id="ARBA00022679"/>
    </source>
</evidence>
<proteinExistence type="inferred from homology"/>
<feature type="binding site" evidence="9">
    <location>
        <position position="98"/>
    </location>
    <ligand>
        <name>ATP</name>
        <dbReference type="ChEBI" id="CHEBI:30616"/>
    </ligand>
</feature>
<dbReference type="PANTHER" id="PTHR21342:SF1">
    <property type="entry name" value="PHOSPHOPANTETHEINE ADENYLYLTRANSFERASE"/>
    <property type="match status" value="1"/>
</dbReference>
<comment type="cofactor">
    <cofactor evidence="9">
        <name>Mg(2+)</name>
        <dbReference type="ChEBI" id="CHEBI:18420"/>
    </cofactor>
</comment>
<gene>
    <name evidence="9 11" type="primary">coaD</name>
    <name evidence="11" type="ORF">H3Z83_02480</name>
</gene>
<dbReference type="EMBL" id="JACGLS010000001">
    <property type="protein sequence ID" value="MBA6155396.1"/>
    <property type="molecule type" value="Genomic_DNA"/>
</dbReference>
<keyword evidence="6 9" id="KW-0460">Magnesium</keyword>
<evidence type="ECO:0000256" key="9">
    <source>
        <dbReference type="HAMAP-Rule" id="MF_00151"/>
    </source>
</evidence>
<evidence type="ECO:0000256" key="7">
    <source>
        <dbReference type="ARBA" id="ARBA00022993"/>
    </source>
</evidence>
<dbReference type="Gene3D" id="3.40.50.620">
    <property type="entry name" value="HUPs"/>
    <property type="match status" value="1"/>
</dbReference>
<reference evidence="11 12" key="1">
    <citation type="submission" date="2020-07" db="EMBL/GenBank/DDBJ databases">
        <title>Bacterium isolated from marine sediment.</title>
        <authorList>
            <person name="Shang D."/>
            <person name="Du Z.-J."/>
        </authorList>
    </citation>
    <scope>NUCLEOTIDE SEQUENCE [LARGE SCALE GENOMIC DNA]</scope>
    <source>
        <strain evidence="11 12">S7007</strain>
    </source>
</reference>
<evidence type="ECO:0000256" key="3">
    <source>
        <dbReference type="ARBA" id="ARBA00022695"/>
    </source>
</evidence>
<evidence type="ECO:0000256" key="8">
    <source>
        <dbReference type="ARBA" id="ARBA00029346"/>
    </source>
</evidence>
<organism evidence="11 12">
    <name type="scientific">Tenacibaculum pelagium</name>
    <dbReference type="NCBI Taxonomy" id="2759527"/>
    <lineage>
        <taxon>Bacteria</taxon>
        <taxon>Pseudomonadati</taxon>
        <taxon>Bacteroidota</taxon>
        <taxon>Flavobacteriia</taxon>
        <taxon>Flavobacteriales</taxon>
        <taxon>Flavobacteriaceae</taxon>
        <taxon>Tenacibaculum</taxon>
    </lineage>
</organism>
<comment type="function">
    <text evidence="9">Reversibly transfers an adenylyl group from ATP to 4'-phosphopantetheine, yielding dephospho-CoA (dPCoA) and pyrophosphate.</text>
</comment>
<dbReference type="NCBIfam" id="TIGR01510">
    <property type="entry name" value="coaD_prev_kdtB"/>
    <property type="match status" value="1"/>
</dbReference>
<dbReference type="EC" id="2.7.7.3" evidence="9"/>
<feature type="binding site" evidence="9">
    <location>
        <position position="87"/>
    </location>
    <ligand>
        <name>substrate</name>
    </ligand>
</feature>
<keyword evidence="4 9" id="KW-0547">Nucleotide-binding</keyword>
<dbReference type="GO" id="GO:0015937">
    <property type="term" value="P:coenzyme A biosynthetic process"/>
    <property type="evidence" value="ECO:0007669"/>
    <property type="project" value="UniProtKB-UniRule"/>
</dbReference>
<feature type="binding site" evidence="9">
    <location>
        <begin position="122"/>
        <end position="128"/>
    </location>
    <ligand>
        <name>ATP</name>
        <dbReference type="ChEBI" id="CHEBI:30616"/>
    </ligand>
</feature>
<dbReference type="InterPro" id="IPR014729">
    <property type="entry name" value="Rossmann-like_a/b/a_fold"/>
</dbReference>
<evidence type="ECO:0000256" key="5">
    <source>
        <dbReference type="ARBA" id="ARBA00022840"/>
    </source>
</evidence>
<keyword evidence="7 9" id="KW-0173">Coenzyme A biosynthesis</keyword>
<protein>
    <recommendedName>
        <fullName evidence="9">Phosphopantetheine adenylyltransferase</fullName>
        <ecNumber evidence="9">2.7.7.3</ecNumber>
    </recommendedName>
    <alternativeName>
        <fullName evidence="9">Dephospho-CoA pyrophosphorylase</fullName>
    </alternativeName>
    <alternativeName>
        <fullName evidence="9">Pantetheine-phosphate adenylyltransferase</fullName>
        <shortName evidence="9">PPAT</shortName>
    </alternativeName>
</protein>
<sequence length="154" mass="17340">MKRAVFPGSFDPITLGHVDIIKRAIPLFDEIIIAIGVNAKKNYMFSIEERKKFIENAFFGDDKISVQTYTGLTVDYCKKIDADFILRGLRNPADFEFEKAIAQTNRKLSGIETVFLLTSAETSFISSSIVRDIMRNGGDASELIPNSVENKFDF</sequence>
<keyword evidence="5 9" id="KW-0067">ATP-binding</keyword>
<keyword evidence="2 9" id="KW-0808">Transferase</keyword>
<evidence type="ECO:0000256" key="6">
    <source>
        <dbReference type="ARBA" id="ARBA00022842"/>
    </source>
</evidence>
<dbReference type="InterPro" id="IPR004821">
    <property type="entry name" value="Cyt_trans-like"/>
</dbReference>
<feature type="site" description="Transition state stabilizer" evidence="9">
    <location>
        <position position="17"/>
    </location>
</feature>
<feature type="binding site" evidence="9">
    <location>
        <position position="17"/>
    </location>
    <ligand>
        <name>ATP</name>
        <dbReference type="ChEBI" id="CHEBI:30616"/>
    </ligand>
</feature>
<keyword evidence="3 9" id="KW-0548">Nucleotidyltransferase</keyword>
<dbReference type="GO" id="GO:0005737">
    <property type="term" value="C:cytoplasm"/>
    <property type="evidence" value="ECO:0007669"/>
    <property type="project" value="UniProtKB-SubCell"/>
</dbReference>
<dbReference type="PRINTS" id="PR01020">
    <property type="entry name" value="LPSBIOSNTHSS"/>
</dbReference>
<comment type="subcellular location">
    <subcellularLocation>
        <location evidence="9">Cytoplasm</location>
    </subcellularLocation>
</comment>
<dbReference type="NCBIfam" id="TIGR00125">
    <property type="entry name" value="cyt_tran_rel"/>
    <property type="match status" value="1"/>
</dbReference>
<feature type="domain" description="Cytidyltransferase-like" evidence="10">
    <location>
        <begin position="5"/>
        <end position="132"/>
    </location>
</feature>
<dbReference type="PANTHER" id="PTHR21342">
    <property type="entry name" value="PHOSPHOPANTETHEINE ADENYLYLTRANSFERASE"/>
    <property type="match status" value="1"/>
</dbReference>
<comment type="caution">
    <text evidence="11">The sequence shown here is derived from an EMBL/GenBank/DDBJ whole genome shotgun (WGS) entry which is preliminary data.</text>
</comment>
<dbReference type="AlphaFoldDB" id="A0A839ALU9"/>
<feature type="binding site" evidence="9">
    <location>
        <begin position="88"/>
        <end position="90"/>
    </location>
    <ligand>
        <name>ATP</name>
        <dbReference type="ChEBI" id="CHEBI:30616"/>
    </ligand>
</feature>
<dbReference type="GO" id="GO:0004595">
    <property type="term" value="F:pantetheine-phosphate adenylyltransferase activity"/>
    <property type="evidence" value="ECO:0007669"/>
    <property type="project" value="UniProtKB-UniRule"/>
</dbReference>
<comment type="catalytic activity">
    <reaction evidence="8 9">
        <text>(R)-4'-phosphopantetheine + ATP + H(+) = 3'-dephospho-CoA + diphosphate</text>
        <dbReference type="Rhea" id="RHEA:19801"/>
        <dbReference type="ChEBI" id="CHEBI:15378"/>
        <dbReference type="ChEBI" id="CHEBI:30616"/>
        <dbReference type="ChEBI" id="CHEBI:33019"/>
        <dbReference type="ChEBI" id="CHEBI:57328"/>
        <dbReference type="ChEBI" id="CHEBI:61723"/>
        <dbReference type="EC" id="2.7.7.3"/>
    </reaction>
</comment>
<dbReference type="Pfam" id="PF01467">
    <property type="entry name" value="CTP_transf_like"/>
    <property type="match status" value="1"/>
</dbReference>
<evidence type="ECO:0000256" key="4">
    <source>
        <dbReference type="ARBA" id="ARBA00022741"/>
    </source>
</evidence>
<keyword evidence="12" id="KW-1185">Reference proteome</keyword>
<dbReference type="SUPFAM" id="SSF52374">
    <property type="entry name" value="Nucleotidylyl transferase"/>
    <property type="match status" value="1"/>
</dbReference>
<dbReference type="CDD" id="cd02163">
    <property type="entry name" value="PPAT"/>
    <property type="match status" value="1"/>
</dbReference>
<evidence type="ECO:0000256" key="1">
    <source>
        <dbReference type="ARBA" id="ARBA00022490"/>
    </source>
</evidence>
<dbReference type="HAMAP" id="MF_00151">
    <property type="entry name" value="PPAT_bact"/>
    <property type="match status" value="1"/>
</dbReference>
<dbReference type="RefSeq" id="WP_182123898.1">
    <property type="nucleotide sequence ID" value="NZ_JACGLS010000001.1"/>
</dbReference>
<dbReference type="Proteomes" id="UP000563906">
    <property type="component" value="Unassembled WGS sequence"/>
</dbReference>
<keyword evidence="1 9" id="KW-0963">Cytoplasm</keyword>
<evidence type="ECO:0000259" key="10">
    <source>
        <dbReference type="Pfam" id="PF01467"/>
    </source>
</evidence>
<dbReference type="InterPro" id="IPR001980">
    <property type="entry name" value="PPAT"/>
</dbReference>
<comment type="pathway">
    <text evidence="9">Cofactor biosynthesis; coenzyme A biosynthesis; CoA from (R)-pantothenate: step 4/5.</text>
</comment>
<feature type="binding site" evidence="9">
    <location>
        <begin position="9"/>
        <end position="10"/>
    </location>
    <ligand>
        <name>ATP</name>
        <dbReference type="ChEBI" id="CHEBI:30616"/>
    </ligand>
</feature>
<feature type="binding site" evidence="9">
    <location>
        <position position="41"/>
    </location>
    <ligand>
        <name>substrate</name>
    </ligand>
</feature>
<evidence type="ECO:0000313" key="12">
    <source>
        <dbReference type="Proteomes" id="UP000563906"/>
    </source>
</evidence>
<name>A0A839ALU9_9FLAO</name>
<dbReference type="UniPathway" id="UPA00241">
    <property type="reaction ID" value="UER00355"/>
</dbReference>